<name>A0A0L6U7I6_9BASI</name>
<dbReference type="EMBL" id="LAVV01015580">
    <property type="protein sequence ID" value="KNZ43770.1"/>
    <property type="molecule type" value="Genomic_DNA"/>
</dbReference>
<dbReference type="Proteomes" id="UP000037035">
    <property type="component" value="Unassembled WGS sequence"/>
</dbReference>
<feature type="region of interest" description="Disordered" evidence="1">
    <location>
        <begin position="1"/>
        <end position="48"/>
    </location>
</feature>
<evidence type="ECO:0000313" key="3">
    <source>
        <dbReference type="Proteomes" id="UP000037035"/>
    </source>
</evidence>
<evidence type="ECO:0000313" key="2">
    <source>
        <dbReference type="EMBL" id="KNZ43770.1"/>
    </source>
</evidence>
<proteinExistence type="predicted"/>
<protein>
    <submittedName>
        <fullName evidence="2">Uncharacterized protein</fullName>
    </submittedName>
</protein>
<evidence type="ECO:0000256" key="1">
    <source>
        <dbReference type="SAM" id="MobiDB-lite"/>
    </source>
</evidence>
<dbReference type="OrthoDB" id="565731at2759"/>
<dbReference type="AlphaFoldDB" id="A0A0L6U7I6"/>
<sequence length="110" mass="12440">MWGLNDPRRKRAHYSAGSCSTTLPAEKKERDRDGDQDHAEGRLSRHFQSRIAAPVRRPKLARGYAAPSVYQHLAHLPDLIIPNLDGTYPPPPPPFFFPFLLVYAHATKLV</sequence>
<comment type="caution">
    <text evidence="2">The sequence shown here is derived from an EMBL/GenBank/DDBJ whole genome shotgun (WGS) entry which is preliminary data.</text>
</comment>
<organism evidence="2 3">
    <name type="scientific">Puccinia sorghi</name>
    <dbReference type="NCBI Taxonomy" id="27349"/>
    <lineage>
        <taxon>Eukaryota</taxon>
        <taxon>Fungi</taxon>
        <taxon>Dikarya</taxon>
        <taxon>Basidiomycota</taxon>
        <taxon>Pucciniomycotina</taxon>
        <taxon>Pucciniomycetes</taxon>
        <taxon>Pucciniales</taxon>
        <taxon>Pucciniaceae</taxon>
        <taxon>Puccinia</taxon>
    </lineage>
</organism>
<dbReference type="VEuPathDB" id="FungiDB:VP01_987g1"/>
<feature type="compositionally biased region" description="Basic and acidic residues" evidence="1">
    <location>
        <begin position="25"/>
        <end position="43"/>
    </location>
</feature>
<accession>A0A0L6U7I6</accession>
<reference evidence="2 3" key="1">
    <citation type="submission" date="2015-08" db="EMBL/GenBank/DDBJ databases">
        <title>Next Generation Sequencing and Analysis of the Genome of Puccinia sorghi L Schw, the Causal Agent of Maize Common Rust.</title>
        <authorList>
            <person name="Rochi L."/>
            <person name="Burguener G."/>
            <person name="Darino M."/>
            <person name="Turjanski A."/>
            <person name="Kreff E."/>
            <person name="Dieguez M.J."/>
            <person name="Sacco F."/>
        </authorList>
    </citation>
    <scope>NUCLEOTIDE SEQUENCE [LARGE SCALE GENOMIC DNA]</scope>
    <source>
        <strain evidence="2 3">RO10H11247</strain>
    </source>
</reference>
<gene>
    <name evidence="2" type="ORF">VP01_987g1</name>
</gene>
<keyword evidence="3" id="KW-1185">Reference proteome</keyword>